<dbReference type="PANTHER" id="PTHR14948:SF25">
    <property type="entry name" value="DUF4190 DOMAIN-CONTAINING PROTEIN"/>
    <property type="match status" value="1"/>
</dbReference>
<keyword evidence="8" id="KW-1185">Reference proteome</keyword>
<keyword evidence="2 5" id="KW-0812">Transmembrane</keyword>
<comment type="subcellular location">
    <subcellularLocation>
        <location evidence="1">Membrane</location>
    </subcellularLocation>
</comment>
<reference evidence="7 8" key="1">
    <citation type="submission" date="2009-04" db="EMBL/GenBank/DDBJ databases">
        <authorList>
            <person name="Sebastian Y."/>
            <person name="Madupu R."/>
            <person name="Durkin A.S."/>
            <person name="Torralba M."/>
            <person name="Methe B."/>
            <person name="Sutton G.G."/>
            <person name="Strausberg R.L."/>
            <person name="Nelson K.E."/>
        </authorList>
    </citation>
    <scope>NUCLEOTIDE SEQUENCE [LARGE SCALE GENOMIC DNA]</scope>
    <source>
        <strain evidence="7 8">60-3</strain>
    </source>
</reference>
<evidence type="ECO:0000256" key="5">
    <source>
        <dbReference type="SAM" id="Phobius"/>
    </source>
</evidence>
<protein>
    <submittedName>
        <fullName evidence="7">Interferon-induced transmembrane protein</fullName>
    </submittedName>
</protein>
<dbReference type="InterPro" id="IPR007593">
    <property type="entry name" value="CD225/Dispanin_fam"/>
</dbReference>
<feature type="transmembrane region" description="Helical" evidence="5">
    <location>
        <begin position="152"/>
        <end position="172"/>
    </location>
</feature>
<comment type="caution">
    <text evidence="7">The sequence shown here is derived from an EMBL/GenBank/DDBJ whole genome shotgun (WGS) entry which is preliminary data.</text>
</comment>
<accession>C2MCU0</accession>
<evidence type="ECO:0000256" key="2">
    <source>
        <dbReference type="ARBA" id="ARBA00022692"/>
    </source>
</evidence>
<dbReference type="Pfam" id="PF14237">
    <property type="entry name" value="GYF_2"/>
    <property type="match status" value="1"/>
</dbReference>
<gene>
    <name evidence="7" type="ORF">PORUE0001_1772</name>
</gene>
<evidence type="ECO:0000259" key="6">
    <source>
        <dbReference type="Pfam" id="PF14237"/>
    </source>
</evidence>
<evidence type="ECO:0000313" key="8">
    <source>
        <dbReference type="Proteomes" id="UP000003303"/>
    </source>
</evidence>
<keyword evidence="3 5" id="KW-1133">Transmembrane helix</keyword>
<dbReference type="OrthoDB" id="9815705at2"/>
<dbReference type="RefSeq" id="WP_007365655.1">
    <property type="nucleotide sequence ID" value="NZ_ACLR01000179.1"/>
</dbReference>
<dbReference type="Proteomes" id="UP000003303">
    <property type="component" value="Unassembled WGS sequence"/>
</dbReference>
<feature type="transmembrane region" description="Helical" evidence="5">
    <location>
        <begin position="104"/>
        <end position="126"/>
    </location>
</feature>
<dbReference type="Pfam" id="PF04505">
    <property type="entry name" value="CD225"/>
    <property type="match status" value="1"/>
</dbReference>
<name>C2MCU0_9PORP</name>
<dbReference type="InterPro" id="IPR051423">
    <property type="entry name" value="CD225/Dispanin"/>
</dbReference>
<evidence type="ECO:0000313" key="7">
    <source>
        <dbReference type="EMBL" id="EEK16476.1"/>
    </source>
</evidence>
<dbReference type="AlphaFoldDB" id="C2MCU0"/>
<proteinExistence type="predicted"/>
<evidence type="ECO:0000256" key="1">
    <source>
        <dbReference type="ARBA" id="ARBA00004370"/>
    </source>
</evidence>
<organism evidence="7 8">
    <name type="scientific">Porphyromonas uenonis 60-3</name>
    <dbReference type="NCBI Taxonomy" id="596327"/>
    <lineage>
        <taxon>Bacteria</taxon>
        <taxon>Pseudomonadati</taxon>
        <taxon>Bacteroidota</taxon>
        <taxon>Bacteroidia</taxon>
        <taxon>Bacteroidales</taxon>
        <taxon>Porphyromonadaceae</taxon>
        <taxon>Porphyromonas</taxon>
    </lineage>
</organism>
<feature type="domain" description="GYF" evidence="6">
    <location>
        <begin position="4"/>
        <end position="49"/>
    </location>
</feature>
<dbReference type="InterPro" id="IPR025640">
    <property type="entry name" value="GYF_2"/>
</dbReference>
<dbReference type="GO" id="GO:0016020">
    <property type="term" value="C:membrane"/>
    <property type="evidence" value="ECO:0007669"/>
    <property type="project" value="UniProtKB-SubCell"/>
</dbReference>
<evidence type="ECO:0000256" key="4">
    <source>
        <dbReference type="ARBA" id="ARBA00023136"/>
    </source>
</evidence>
<sequence>MKQYYVIRNDQQTGPYTIEELATLELKPETMVWTEGMTDWAPAREVSELQELFAPSTPTPPSYNAPTYGAPQYNSAPQYSSAQQYNSAPQYSNPSERPPIPPNYLVWCILVTIFCCNIGGIIAIIYSARVSSRYIAGDYEGAATASRLTRNWIIATACVGFVCMIAYLVWLFSFQMGLASFSPYY</sequence>
<dbReference type="PANTHER" id="PTHR14948">
    <property type="entry name" value="NG5"/>
    <property type="match status" value="1"/>
</dbReference>
<dbReference type="STRING" id="596327.PORUE0001_1772"/>
<dbReference type="EMBL" id="ACLR01000179">
    <property type="protein sequence ID" value="EEK16476.1"/>
    <property type="molecule type" value="Genomic_DNA"/>
</dbReference>
<dbReference type="eggNOG" id="COG4640">
    <property type="taxonomic scope" value="Bacteria"/>
</dbReference>
<evidence type="ECO:0000256" key="3">
    <source>
        <dbReference type="ARBA" id="ARBA00022989"/>
    </source>
</evidence>
<keyword evidence="4 5" id="KW-0472">Membrane</keyword>